<evidence type="ECO:0000256" key="3">
    <source>
        <dbReference type="ARBA" id="ARBA00022989"/>
    </source>
</evidence>
<dbReference type="GO" id="GO:0008381">
    <property type="term" value="F:mechanosensitive monoatomic ion channel activity"/>
    <property type="evidence" value="ECO:0007669"/>
    <property type="project" value="TreeGrafter"/>
</dbReference>
<evidence type="ECO:0000256" key="1">
    <source>
        <dbReference type="ARBA" id="ARBA00004141"/>
    </source>
</evidence>
<keyword evidence="8" id="KW-1185">Reference proteome</keyword>
<keyword evidence="3 6" id="KW-1133">Transmembrane helix</keyword>
<feature type="transmembrane region" description="Helical" evidence="6">
    <location>
        <begin position="41"/>
        <end position="62"/>
    </location>
</feature>
<dbReference type="SUPFAM" id="SSF81330">
    <property type="entry name" value="Gated mechanosensitive channel"/>
    <property type="match status" value="1"/>
</dbReference>
<dbReference type="PANTHER" id="PTHR30266:SF2">
    <property type="entry name" value="LARGE-CONDUCTANCE MECHANOSENSITIVE CHANNEL"/>
    <property type="match status" value="1"/>
</dbReference>
<dbReference type="Proteomes" id="UP000823405">
    <property type="component" value="Unassembled WGS sequence"/>
</dbReference>
<gene>
    <name evidence="7" type="ORF">BGZ97_011297</name>
</gene>
<evidence type="ECO:0000313" key="8">
    <source>
        <dbReference type="Proteomes" id="UP000823405"/>
    </source>
</evidence>
<dbReference type="GO" id="GO:0016020">
    <property type="term" value="C:membrane"/>
    <property type="evidence" value="ECO:0007669"/>
    <property type="project" value="UniProtKB-SubCell"/>
</dbReference>
<keyword evidence="4 6" id="KW-0472">Membrane</keyword>
<dbReference type="InterPro" id="IPR037673">
    <property type="entry name" value="MSC/AndL"/>
</dbReference>
<evidence type="ECO:0000256" key="4">
    <source>
        <dbReference type="ARBA" id="ARBA00023136"/>
    </source>
</evidence>
<feature type="transmembrane region" description="Helical" evidence="6">
    <location>
        <begin position="117"/>
        <end position="137"/>
    </location>
</feature>
<comment type="subcellular location">
    <subcellularLocation>
        <location evidence="1">Membrane</location>
        <topology evidence="1">Multi-pass membrane protein</topology>
    </subcellularLocation>
</comment>
<reference evidence="7" key="1">
    <citation type="journal article" date="2020" name="Fungal Divers.">
        <title>Resolving the Mortierellaceae phylogeny through synthesis of multi-gene phylogenetics and phylogenomics.</title>
        <authorList>
            <person name="Vandepol N."/>
            <person name="Liber J."/>
            <person name="Desiro A."/>
            <person name="Na H."/>
            <person name="Kennedy M."/>
            <person name="Barry K."/>
            <person name="Grigoriev I.V."/>
            <person name="Miller A.N."/>
            <person name="O'Donnell K."/>
            <person name="Stajich J.E."/>
            <person name="Bonito G."/>
        </authorList>
    </citation>
    <scope>NUCLEOTIDE SEQUENCE</scope>
    <source>
        <strain evidence="7">NVP60</strain>
    </source>
</reference>
<dbReference type="OrthoDB" id="10010920at2759"/>
<evidence type="ECO:0000256" key="6">
    <source>
        <dbReference type="SAM" id="Phobius"/>
    </source>
</evidence>
<sequence length="351" mass="37944">MPIQQTVTNGMHSAAQLGQGVYKKGTGFLQDFKDFINKGNAFDLAVAFVLSTAFSAVIRSLVEDIITPLFGLGNNRNLDEMFVVLRCGHTTCSYPTRAQAQADGAVTWNWGRFINTIIYLLLVGFFLFIIVKLYYVARRKDQVKDKACPYCCKDVDGTAARCPHCTSWLEPDIRRKVENEYNEKSNVGGTLDGERCLSTTTLGTSSGVLKEKMSMDAMNSNNNHHDHRSDTTRQMMTGAGVIAGATGSGGMVYNDDINNTNSGINMHSMNNGYMSNESNLYTNPLPGKVQVGYDGLGVAHQPVNAGYDGLGVDQTGHRGDGGQGGDRVEGDLEEGGQGIESSSSSKPTATF</sequence>
<dbReference type="Pfam" id="PF01741">
    <property type="entry name" value="MscL"/>
    <property type="match status" value="1"/>
</dbReference>
<dbReference type="InterPro" id="IPR036019">
    <property type="entry name" value="MscL_channel"/>
</dbReference>
<organism evidence="7 8">
    <name type="scientific">Linnemannia gamsii</name>
    <dbReference type="NCBI Taxonomy" id="64522"/>
    <lineage>
        <taxon>Eukaryota</taxon>
        <taxon>Fungi</taxon>
        <taxon>Fungi incertae sedis</taxon>
        <taxon>Mucoromycota</taxon>
        <taxon>Mortierellomycotina</taxon>
        <taxon>Mortierellomycetes</taxon>
        <taxon>Mortierellales</taxon>
        <taxon>Mortierellaceae</taxon>
        <taxon>Linnemannia</taxon>
    </lineage>
</organism>
<dbReference type="PANTHER" id="PTHR30266">
    <property type="entry name" value="MECHANOSENSITIVE CHANNEL MSCL"/>
    <property type="match status" value="1"/>
</dbReference>
<accession>A0A9P6UN77</accession>
<dbReference type="EMBL" id="JAAAIN010000628">
    <property type="protein sequence ID" value="KAG0312293.1"/>
    <property type="molecule type" value="Genomic_DNA"/>
</dbReference>
<comment type="caution">
    <text evidence="7">The sequence shown here is derived from an EMBL/GenBank/DDBJ whole genome shotgun (WGS) entry which is preliminary data.</text>
</comment>
<dbReference type="AlphaFoldDB" id="A0A9P6UN77"/>
<proteinExistence type="predicted"/>
<protein>
    <recommendedName>
        <fullName evidence="9">Gated mechanosensitive channel</fullName>
    </recommendedName>
</protein>
<evidence type="ECO:0008006" key="9">
    <source>
        <dbReference type="Google" id="ProtNLM"/>
    </source>
</evidence>
<dbReference type="Gene3D" id="1.10.1200.120">
    <property type="entry name" value="Large-conductance mechanosensitive channel, MscL, domain 1"/>
    <property type="match status" value="1"/>
</dbReference>
<name>A0A9P6UN77_9FUNG</name>
<evidence type="ECO:0000256" key="2">
    <source>
        <dbReference type="ARBA" id="ARBA00022692"/>
    </source>
</evidence>
<evidence type="ECO:0000256" key="5">
    <source>
        <dbReference type="SAM" id="MobiDB-lite"/>
    </source>
</evidence>
<feature type="region of interest" description="Disordered" evidence="5">
    <location>
        <begin position="307"/>
        <end position="351"/>
    </location>
</feature>
<feature type="compositionally biased region" description="Basic and acidic residues" evidence="5">
    <location>
        <begin position="315"/>
        <end position="330"/>
    </location>
</feature>
<evidence type="ECO:0000313" key="7">
    <source>
        <dbReference type="EMBL" id="KAG0312293.1"/>
    </source>
</evidence>
<keyword evidence="2 6" id="KW-0812">Transmembrane</keyword>